<keyword evidence="9" id="KW-0418">Kinase</keyword>
<evidence type="ECO:0000256" key="6">
    <source>
        <dbReference type="ARBA" id="ARBA00022679"/>
    </source>
</evidence>
<dbReference type="Pfam" id="PF02743">
    <property type="entry name" value="dCache_1"/>
    <property type="match status" value="1"/>
</dbReference>
<keyword evidence="10" id="KW-0067">ATP-binding</keyword>
<comment type="function">
    <text evidence="15">Member of the two-component regulatory system BvgS/BvgA. Phosphorylates BvgA via a four-step phosphorelay in response to environmental signals.</text>
</comment>
<feature type="domain" description="PAC" evidence="23">
    <location>
        <begin position="539"/>
        <end position="589"/>
    </location>
</feature>
<dbReference type="CDD" id="cd12915">
    <property type="entry name" value="PDC2_DGC_like"/>
    <property type="match status" value="1"/>
</dbReference>
<dbReference type="RefSeq" id="WP_091935800.1">
    <property type="nucleotide sequence ID" value="NZ_FNCY01000004.1"/>
</dbReference>
<keyword evidence="7 19" id="KW-0812">Transmembrane</keyword>
<dbReference type="CDD" id="cd16922">
    <property type="entry name" value="HATPase_EvgS-ArcB-TorS-like"/>
    <property type="match status" value="1"/>
</dbReference>
<dbReference type="Pfam" id="PF08448">
    <property type="entry name" value="PAS_4"/>
    <property type="match status" value="1"/>
</dbReference>
<dbReference type="GO" id="GO:0000155">
    <property type="term" value="F:phosphorelay sensor kinase activity"/>
    <property type="evidence" value="ECO:0007669"/>
    <property type="project" value="InterPro"/>
</dbReference>
<evidence type="ECO:0000259" key="21">
    <source>
        <dbReference type="PROSITE" id="PS50110"/>
    </source>
</evidence>
<dbReference type="CDD" id="cd00082">
    <property type="entry name" value="HisKA"/>
    <property type="match status" value="1"/>
</dbReference>
<dbReference type="InterPro" id="IPR033479">
    <property type="entry name" value="dCache_1"/>
</dbReference>
<dbReference type="Pfam" id="PF00072">
    <property type="entry name" value="Response_reg"/>
    <property type="match status" value="2"/>
</dbReference>
<evidence type="ECO:0000256" key="13">
    <source>
        <dbReference type="ARBA" id="ARBA00023136"/>
    </source>
</evidence>
<keyword evidence="4" id="KW-1003">Cell membrane</keyword>
<dbReference type="CDD" id="cd00130">
    <property type="entry name" value="PAS"/>
    <property type="match status" value="2"/>
</dbReference>
<name>A0A1G8AGJ5_9RHOO</name>
<evidence type="ECO:0000256" key="15">
    <source>
        <dbReference type="ARBA" id="ARBA00058004"/>
    </source>
</evidence>
<dbReference type="SUPFAM" id="SSF47384">
    <property type="entry name" value="Homodimeric domain of signal transducing histidine kinase"/>
    <property type="match status" value="1"/>
</dbReference>
<dbReference type="GO" id="GO:0005524">
    <property type="term" value="F:ATP binding"/>
    <property type="evidence" value="ECO:0007669"/>
    <property type="project" value="UniProtKB-KW"/>
</dbReference>
<keyword evidence="6" id="KW-0808">Transferase</keyword>
<comment type="subcellular location">
    <subcellularLocation>
        <location evidence="2">Cell membrane</location>
        <topology evidence="2">Multi-pass membrane protein</topology>
    </subcellularLocation>
</comment>
<dbReference type="InterPro" id="IPR001789">
    <property type="entry name" value="Sig_transdc_resp-reg_receiver"/>
</dbReference>
<dbReference type="InterPro" id="IPR005467">
    <property type="entry name" value="His_kinase_dom"/>
</dbReference>
<keyword evidence="18" id="KW-0175">Coiled coil</keyword>
<evidence type="ECO:0000256" key="5">
    <source>
        <dbReference type="ARBA" id="ARBA00022553"/>
    </source>
</evidence>
<evidence type="ECO:0000259" key="22">
    <source>
        <dbReference type="PROSITE" id="PS50112"/>
    </source>
</evidence>
<dbReference type="SMART" id="SM00387">
    <property type="entry name" value="HATPase_c"/>
    <property type="match status" value="1"/>
</dbReference>
<dbReference type="InterPro" id="IPR011006">
    <property type="entry name" value="CheY-like_superfamily"/>
</dbReference>
<feature type="coiled-coil region" evidence="18">
    <location>
        <begin position="312"/>
        <end position="346"/>
    </location>
</feature>
<keyword evidence="12" id="KW-0902">Two-component regulatory system</keyword>
<dbReference type="InterPro" id="IPR003661">
    <property type="entry name" value="HisK_dim/P_dom"/>
</dbReference>
<dbReference type="GO" id="GO:0005886">
    <property type="term" value="C:plasma membrane"/>
    <property type="evidence" value="ECO:0007669"/>
    <property type="project" value="UniProtKB-SubCell"/>
</dbReference>
<dbReference type="SUPFAM" id="SSF55785">
    <property type="entry name" value="PYP-like sensor domain (PAS domain)"/>
    <property type="match status" value="2"/>
</dbReference>
<keyword evidence="11 19" id="KW-1133">Transmembrane helix</keyword>
<keyword evidence="14" id="KW-0131">Cell cycle</keyword>
<proteinExistence type="predicted"/>
<evidence type="ECO:0000256" key="18">
    <source>
        <dbReference type="SAM" id="Coils"/>
    </source>
</evidence>
<dbReference type="Gene3D" id="3.30.450.20">
    <property type="entry name" value="PAS domain"/>
    <property type="match status" value="4"/>
</dbReference>
<organism evidence="24 25">
    <name type="scientific">Propionivibrio dicarboxylicus</name>
    <dbReference type="NCBI Taxonomy" id="83767"/>
    <lineage>
        <taxon>Bacteria</taxon>
        <taxon>Pseudomonadati</taxon>
        <taxon>Pseudomonadota</taxon>
        <taxon>Betaproteobacteria</taxon>
        <taxon>Rhodocyclales</taxon>
        <taxon>Rhodocyclaceae</taxon>
        <taxon>Propionivibrio</taxon>
    </lineage>
</organism>
<feature type="domain" description="Histidine kinase" evidence="20">
    <location>
        <begin position="625"/>
        <end position="846"/>
    </location>
</feature>
<dbReference type="SUPFAM" id="SSF55874">
    <property type="entry name" value="ATPase domain of HSP90 chaperone/DNA topoisomerase II/histidine kinase"/>
    <property type="match status" value="1"/>
</dbReference>
<feature type="domain" description="PAS" evidence="22">
    <location>
        <begin position="461"/>
        <end position="532"/>
    </location>
</feature>
<dbReference type="SMART" id="SM00086">
    <property type="entry name" value="PAC"/>
    <property type="match status" value="2"/>
</dbReference>
<reference evidence="24 25" key="1">
    <citation type="submission" date="2016-10" db="EMBL/GenBank/DDBJ databases">
        <authorList>
            <person name="de Groot N.N."/>
        </authorList>
    </citation>
    <scope>NUCLEOTIDE SEQUENCE [LARGE SCALE GENOMIC DNA]</scope>
    <source>
        <strain evidence="24 25">DSM 5885</strain>
    </source>
</reference>
<feature type="modified residue" description="4-aspartylphosphate" evidence="17">
    <location>
        <position position="918"/>
    </location>
</feature>
<feature type="domain" description="PAC" evidence="23">
    <location>
        <begin position="408"/>
        <end position="460"/>
    </location>
</feature>
<dbReference type="FunFam" id="1.10.287.130:FF:000038">
    <property type="entry name" value="Sensory transduction histidine kinase"/>
    <property type="match status" value="1"/>
</dbReference>
<dbReference type="Proteomes" id="UP000198607">
    <property type="component" value="Unassembled WGS sequence"/>
</dbReference>
<dbReference type="PROSITE" id="PS50110">
    <property type="entry name" value="RESPONSE_REGULATORY"/>
    <property type="match status" value="2"/>
</dbReference>
<dbReference type="SMART" id="SM00448">
    <property type="entry name" value="REC"/>
    <property type="match status" value="2"/>
</dbReference>
<dbReference type="Pfam" id="PF00512">
    <property type="entry name" value="HisKA"/>
    <property type="match status" value="1"/>
</dbReference>
<evidence type="ECO:0000256" key="1">
    <source>
        <dbReference type="ARBA" id="ARBA00000085"/>
    </source>
</evidence>
<dbReference type="PROSITE" id="PS50109">
    <property type="entry name" value="HIS_KIN"/>
    <property type="match status" value="1"/>
</dbReference>
<comment type="catalytic activity">
    <reaction evidence="1">
        <text>ATP + protein L-histidine = ADP + protein N-phospho-L-histidine.</text>
        <dbReference type="EC" id="2.7.13.3"/>
    </reaction>
</comment>
<dbReference type="InterPro" id="IPR036097">
    <property type="entry name" value="HisK_dim/P_sf"/>
</dbReference>
<keyword evidence="13 19" id="KW-0472">Membrane</keyword>
<dbReference type="AlphaFoldDB" id="A0A1G8AGJ5"/>
<feature type="domain" description="Response regulatory" evidence="21">
    <location>
        <begin position="864"/>
        <end position="985"/>
    </location>
</feature>
<evidence type="ECO:0000259" key="20">
    <source>
        <dbReference type="PROSITE" id="PS50109"/>
    </source>
</evidence>
<keyword evidence="8" id="KW-0547">Nucleotide-binding</keyword>
<evidence type="ECO:0000256" key="8">
    <source>
        <dbReference type="ARBA" id="ARBA00022741"/>
    </source>
</evidence>
<dbReference type="CDD" id="cd12914">
    <property type="entry name" value="PDC1_DGC_like"/>
    <property type="match status" value="1"/>
</dbReference>
<dbReference type="OrthoDB" id="5290456at2"/>
<dbReference type="PRINTS" id="PR00344">
    <property type="entry name" value="BCTRLSENSOR"/>
</dbReference>
<evidence type="ECO:0000313" key="25">
    <source>
        <dbReference type="Proteomes" id="UP000198607"/>
    </source>
</evidence>
<evidence type="ECO:0000256" key="17">
    <source>
        <dbReference type="PROSITE-ProRule" id="PRU00169"/>
    </source>
</evidence>
<evidence type="ECO:0000313" key="24">
    <source>
        <dbReference type="EMBL" id="SDH19450.1"/>
    </source>
</evidence>
<dbReference type="NCBIfam" id="TIGR00229">
    <property type="entry name" value="sensory_box"/>
    <property type="match status" value="2"/>
</dbReference>
<feature type="domain" description="PAS" evidence="22">
    <location>
        <begin position="336"/>
        <end position="381"/>
    </location>
</feature>
<keyword evidence="5 17" id="KW-0597">Phosphoprotein</keyword>
<dbReference type="EMBL" id="FNCY01000004">
    <property type="protein sequence ID" value="SDH19450.1"/>
    <property type="molecule type" value="Genomic_DNA"/>
</dbReference>
<dbReference type="Gene3D" id="1.10.287.130">
    <property type="match status" value="1"/>
</dbReference>
<evidence type="ECO:0000256" key="19">
    <source>
        <dbReference type="SAM" id="Phobius"/>
    </source>
</evidence>
<keyword evidence="25" id="KW-1185">Reference proteome</keyword>
<accession>A0A1G8AGJ5</accession>
<dbReference type="InterPro" id="IPR035965">
    <property type="entry name" value="PAS-like_dom_sf"/>
</dbReference>
<dbReference type="SMART" id="SM00091">
    <property type="entry name" value="PAS"/>
    <property type="match status" value="2"/>
</dbReference>
<dbReference type="Gene3D" id="3.30.565.10">
    <property type="entry name" value="Histidine kinase-like ATPase, C-terminal domain"/>
    <property type="match status" value="1"/>
</dbReference>
<evidence type="ECO:0000256" key="14">
    <source>
        <dbReference type="ARBA" id="ARBA00023306"/>
    </source>
</evidence>
<evidence type="ECO:0000256" key="10">
    <source>
        <dbReference type="ARBA" id="ARBA00022840"/>
    </source>
</evidence>
<dbReference type="Gene3D" id="3.40.50.2300">
    <property type="match status" value="2"/>
</dbReference>
<dbReference type="InterPro" id="IPR013656">
    <property type="entry name" value="PAS_4"/>
</dbReference>
<dbReference type="PANTHER" id="PTHR45339">
    <property type="entry name" value="HYBRID SIGNAL TRANSDUCTION HISTIDINE KINASE J"/>
    <property type="match status" value="1"/>
</dbReference>
<sequence length="1135" mass="125101">MRVPCERSIYTGLTWLSVATILALSAFIGWQEWQERYHMARISVTNTAQVLARQIDTAFEHTDAFLLSVGIRYLDAADRGPAGADMLLRQIHREIIHYDAVSRIGITDANGIVVVNSGFADQNRPPTDLSDRDYFRRAKGGELGRLYAGPLQSRLTDEWVIVLARRLQNSRGAFVGVIFAILPVDMIGQQFSGLDLGSSGVVNLRTGDLAQVARHPALGGANQDIGNRNVSKTIRDMMQDAPGQTQYVYRTVAPLDGVERVYAYQKFDNAPFWMTVGRAISDFAPAWQRNIAILATLALTMTALLLWGGARLDRQTRHLARRVEEKEAAERERMASEQKLRDILDNVNGLIYLKDAAGAYLYANRPLRQLLGAELDAIIGRRDDELLAHSGTAAIDDTPVLQAGRTIQAEETRVDRASGQTRTYWTTRLPLRRPDGEIYALCGIATDISERVASEQALRDSEARFRLVSAAAQDAIVILDEKDVVQFWNDAASRIFGYDTDEMLGQVLHDHVVPERYRQSYESGLARLRDDDNDGAVGKTLELIARRKNGEEFPIEVSMSVLRYQNEWMAIGIVRDISEHKRIIAELDQHRHHLEHEVTERTGELEQAKDAAEAANRAKSAFLANMSHEIRTPMNAVLGMAHLLLRSELAPQQRDQMQKMLASGQHLLGILNDILDYSKLEAGKMSIEHIAFTLEDAVNDVANLSAEQAAAKRLEIIIDIAPDVPPRIVGDPMRIRQILANYLSNAVKFTERGDITLRVTRMAKDDNGVLLRFSVRDTGIGLDTAQREQLFRSFHQADSSITRKHGGTGLGLAISRNLAALLGGEVGVESVAGQGSTFWFTARVGIAADASPPTVPVLAGAGLRVLVVDDNPTTCRVLGAMLDSLSVANATAASGREALLMLNRAEGAGHPYDAVLIDWRMPQMDGLQTATEVRRLALEQPPLLMMITAYERDQVMAQAGSEAIADVLIKPLTASVLREALGRLLEQQTPQPGAAAPADITSFRNTRLAGQRVLLVEDNDLNQEVGQALLEDLGLRVDIADNGKKAIEMALQADYDFILMDMQMPEMDGLEATEAMRRIPQLAAVPIIAMTANATTSDRERCLNVGMNDHLGKPIDPKQLEAMLLKWRAPDAPAA</sequence>
<feature type="domain" description="Response regulatory" evidence="21">
    <location>
        <begin position="1012"/>
        <end position="1128"/>
    </location>
</feature>
<evidence type="ECO:0000256" key="16">
    <source>
        <dbReference type="ARBA" id="ARBA00070152"/>
    </source>
</evidence>
<evidence type="ECO:0000256" key="7">
    <source>
        <dbReference type="ARBA" id="ARBA00022692"/>
    </source>
</evidence>
<dbReference type="InterPro" id="IPR001610">
    <property type="entry name" value="PAC"/>
</dbReference>
<dbReference type="InterPro" id="IPR003594">
    <property type="entry name" value="HATPase_dom"/>
</dbReference>
<evidence type="ECO:0000256" key="11">
    <source>
        <dbReference type="ARBA" id="ARBA00022989"/>
    </source>
</evidence>
<evidence type="ECO:0000256" key="2">
    <source>
        <dbReference type="ARBA" id="ARBA00004651"/>
    </source>
</evidence>
<dbReference type="CDD" id="cd17546">
    <property type="entry name" value="REC_hyHK_CKI1_RcsC-like"/>
    <property type="match status" value="2"/>
</dbReference>
<evidence type="ECO:0000256" key="9">
    <source>
        <dbReference type="ARBA" id="ARBA00022777"/>
    </source>
</evidence>
<protein>
    <recommendedName>
        <fullName evidence="16">Virulence sensor protein BvgS</fullName>
        <ecNumber evidence="3">2.7.13.3</ecNumber>
    </recommendedName>
</protein>
<evidence type="ECO:0000256" key="3">
    <source>
        <dbReference type="ARBA" id="ARBA00012438"/>
    </source>
</evidence>
<dbReference type="PANTHER" id="PTHR45339:SF1">
    <property type="entry name" value="HYBRID SIGNAL TRANSDUCTION HISTIDINE KINASE J"/>
    <property type="match status" value="1"/>
</dbReference>
<evidence type="ECO:0000256" key="12">
    <source>
        <dbReference type="ARBA" id="ARBA00023012"/>
    </source>
</evidence>
<dbReference type="STRING" id="83767.SAMN05660652_01364"/>
<dbReference type="FunFam" id="3.30.565.10:FF:000010">
    <property type="entry name" value="Sensor histidine kinase RcsC"/>
    <property type="match status" value="1"/>
</dbReference>
<dbReference type="PROSITE" id="PS50113">
    <property type="entry name" value="PAC"/>
    <property type="match status" value="2"/>
</dbReference>
<dbReference type="SUPFAM" id="SSF52172">
    <property type="entry name" value="CheY-like"/>
    <property type="match status" value="2"/>
</dbReference>
<evidence type="ECO:0000256" key="4">
    <source>
        <dbReference type="ARBA" id="ARBA00022475"/>
    </source>
</evidence>
<dbReference type="Pfam" id="PF02518">
    <property type="entry name" value="HATPase_c"/>
    <property type="match status" value="1"/>
</dbReference>
<dbReference type="EC" id="2.7.13.3" evidence="3"/>
<gene>
    <name evidence="24" type="ORF">SAMN05660652_01364</name>
</gene>
<dbReference type="Pfam" id="PF13426">
    <property type="entry name" value="PAS_9"/>
    <property type="match status" value="1"/>
</dbReference>
<dbReference type="InterPro" id="IPR036890">
    <property type="entry name" value="HATPase_C_sf"/>
</dbReference>
<dbReference type="PROSITE" id="PS50112">
    <property type="entry name" value="PAS"/>
    <property type="match status" value="2"/>
</dbReference>
<dbReference type="SMART" id="SM00388">
    <property type="entry name" value="HisKA"/>
    <property type="match status" value="1"/>
</dbReference>
<dbReference type="InterPro" id="IPR004358">
    <property type="entry name" value="Sig_transdc_His_kin-like_C"/>
</dbReference>
<dbReference type="InterPro" id="IPR000700">
    <property type="entry name" value="PAS-assoc_C"/>
</dbReference>
<feature type="transmembrane region" description="Helical" evidence="19">
    <location>
        <begin position="12"/>
        <end position="30"/>
    </location>
</feature>
<dbReference type="InterPro" id="IPR000014">
    <property type="entry name" value="PAS"/>
</dbReference>
<evidence type="ECO:0000259" key="23">
    <source>
        <dbReference type="PROSITE" id="PS50113"/>
    </source>
</evidence>
<feature type="modified residue" description="4-aspartylphosphate" evidence="17">
    <location>
        <position position="1061"/>
    </location>
</feature>